<keyword evidence="3" id="KW-0539">Nucleus</keyword>
<dbReference type="GO" id="GO:0031490">
    <property type="term" value="F:chromatin DNA binding"/>
    <property type="evidence" value="ECO:0007669"/>
    <property type="project" value="TreeGrafter"/>
</dbReference>
<dbReference type="PANTHER" id="PTHR12549:SF38">
    <property type="entry name" value="JMJC DOMAIN-CONTAINING HISTONE DEMETHYLASE 2, ISOFORM A"/>
    <property type="match status" value="1"/>
</dbReference>
<feature type="region of interest" description="Disordered" evidence="4">
    <location>
        <begin position="1036"/>
        <end position="1264"/>
    </location>
</feature>
<feature type="compositionally biased region" description="Acidic residues" evidence="4">
    <location>
        <begin position="1137"/>
        <end position="1146"/>
    </location>
</feature>
<evidence type="ECO:0000256" key="3">
    <source>
        <dbReference type="ARBA" id="ARBA00023242"/>
    </source>
</evidence>
<evidence type="ECO:0000313" key="7">
    <source>
        <dbReference type="Proteomes" id="UP001212841"/>
    </source>
</evidence>
<proteinExistence type="predicted"/>
<feature type="compositionally biased region" description="Low complexity" evidence="4">
    <location>
        <begin position="124"/>
        <end position="139"/>
    </location>
</feature>
<dbReference type="SMART" id="SM00558">
    <property type="entry name" value="JmjC"/>
    <property type="match status" value="1"/>
</dbReference>
<dbReference type="PANTHER" id="PTHR12549">
    <property type="entry name" value="JMJC DOMAIN-CONTAINING HISTONE DEMETHYLATION PROTEIN"/>
    <property type="match status" value="1"/>
</dbReference>
<evidence type="ECO:0000256" key="4">
    <source>
        <dbReference type="SAM" id="MobiDB-lite"/>
    </source>
</evidence>
<feature type="compositionally biased region" description="Polar residues" evidence="4">
    <location>
        <begin position="140"/>
        <end position="151"/>
    </location>
</feature>
<dbReference type="GO" id="GO:0000118">
    <property type="term" value="C:histone deacetylase complex"/>
    <property type="evidence" value="ECO:0007669"/>
    <property type="project" value="TreeGrafter"/>
</dbReference>
<dbReference type="GO" id="GO:0032454">
    <property type="term" value="F:histone H3K9 demethylase activity"/>
    <property type="evidence" value="ECO:0007669"/>
    <property type="project" value="InterPro"/>
</dbReference>
<feature type="compositionally biased region" description="Basic and acidic residues" evidence="4">
    <location>
        <begin position="413"/>
        <end position="425"/>
    </location>
</feature>
<feature type="region of interest" description="Disordered" evidence="4">
    <location>
        <begin position="178"/>
        <end position="211"/>
    </location>
</feature>
<dbReference type="InterPro" id="IPR045109">
    <property type="entry name" value="LSDs-like"/>
</dbReference>
<gene>
    <name evidence="6" type="ORF">HK097_001541</name>
</gene>
<dbReference type="PROSITE" id="PS51184">
    <property type="entry name" value="JMJC"/>
    <property type="match status" value="1"/>
</dbReference>
<feature type="compositionally biased region" description="Polar residues" evidence="4">
    <location>
        <begin position="18"/>
        <end position="31"/>
    </location>
</feature>
<keyword evidence="7" id="KW-1185">Reference proteome</keyword>
<dbReference type="Pfam" id="PF02373">
    <property type="entry name" value="JmjC"/>
    <property type="match status" value="1"/>
</dbReference>
<evidence type="ECO:0000256" key="2">
    <source>
        <dbReference type="ARBA" id="ARBA00022723"/>
    </source>
</evidence>
<feature type="region of interest" description="Disordered" evidence="4">
    <location>
        <begin position="1"/>
        <end position="151"/>
    </location>
</feature>
<dbReference type="GO" id="GO:0046872">
    <property type="term" value="F:metal ion binding"/>
    <property type="evidence" value="ECO:0007669"/>
    <property type="project" value="UniProtKB-KW"/>
</dbReference>
<dbReference type="Gene3D" id="2.60.120.650">
    <property type="entry name" value="Cupin"/>
    <property type="match status" value="1"/>
</dbReference>
<sequence>MIQSVSQDANFADGSESPRVTGSYARNTLRQILNEYHPDIMSSPDMAAINTSGPPRRQRRLLPRNSLRRPVAVDDEDDSDEQGGSGGSEGEGDSYLPSGHTGGSSSSRYHANSSSSADRNTYHSSNTASPSSSSYSTSPWERQSQTMSNDGANFQNPLFLLAGAASMIDDKMELGNHPSYHPTTYNTANHSRAFPSSQSARPSSQYPRPRRTEAACLLTEEAPTQGPLQWESHPPYTGSLNSQTAINQRQLMHLNALYKVHNRVPPKETIQMLSRVCGLSVERALGWFEATEMAQGYRGELQGFGASGVEMFAARTDLLRSSNGDVVDNDDAMDVEESPVLEIPPRRARNVNRMMSEDVDSWVPMPPRRKSANRLVIDDDSDEEDVTPQRDGRHGSKTKSPAMGHGRGGSRRKSVDTRKPTKESLARSLVPVIQPAPLAERGQKFPLVLNEAAGRKFREGDSPQTNSCQALNKSTTKLEVCRACIRKDGDPCRFRDFRAVIIVKKSIVDQSFIDKSIDPDAQKEDLHLRSDVHPTPETESYILNTTSPAFRKMLKEELTFLKSHKTTFLRPPIPNTRQNCDICATSIFNAHLVCVKCGMDICLDCVHEWDEERPTNKIDYCKKSMAHAKSDLIVVYRIPVERIKRVLKQAEEWVAKNPDSGAGNVVQEVPRKRDVAMRADGVKMEEEVPFDVFEDSANYVRIKGGKVGVEVFPEEWKKGQIVVVSGLDKRIKADWSPGYFIETHGEEETRMIDCRSGLEHEMTVKGFFDGFLERERKPLGADGAPMILKLKDWPEDKHFREKFPEHYEDFMQLLPFGPYYHRDGILNLAARLPDKCVPPDLGPKMYNAYGSDDGESGKGTTNLHLDMADAVNVMTYANTSDDPLPDGTTVKKPAAAVWDIYAYKDLPALRAFLREYASEVGIRCDDPIHDQWVYLNKGLRERLWREYGVRGWRVFQNVGDAVFVPAGCAHQVCNYRDAVKVAIDFVAPESVEKCEGLTKEFRLLTTTHRRRPDLLQLKTIFWHAWRDCFRNAAVSGGNEGGSSKKNGDRMKSHKNDDAAPASSVSSGSKRRADVMEEGGGNGDATGKGKGKQVVDGPKAKRARVSNAGLPSDAVELGSGSEVVTPTPPKPLTRMEVDDVEEEEEEVASGSVTPGLQRHAAKTSGSSQSGTPSRRREAAPGSSEKTPGSTHSRRHQRGDDEPLSSSRRYADSPAAGGSNGGMPKVRVSVGTGSAAREIVMGGEKKEESPAALGRGHREKKPKEYA</sequence>
<reference evidence="6" key="1">
    <citation type="submission" date="2020-05" db="EMBL/GenBank/DDBJ databases">
        <title>Phylogenomic resolution of chytrid fungi.</title>
        <authorList>
            <person name="Stajich J.E."/>
            <person name="Amses K."/>
            <person name="Simmons R."/>
            <person name="Seto K."/>
            <person name="Myers J."/>
            <person name="Bonds A."/>
            <person name="Quandt C.A."/>
            <person name="Barry K."/>
            <person name="Liu P."/>
            <person name="Grigoriev I."/>
            <person name="Longcore J.E."/>
            <person name="James T.Y."/>
        </authorList>
    </citation>
    <scope>NUCLEOTIDE SEQUENCE</scope>
    <source>
        <strain evidence="6">JEL0318</strain>
    </source>
</reference>
<feature type="region of interest" description="Disordered" evidence="4">
    <location>
        <begin position="360"/>
        <end position="426"/>
    </location>
</feature>
<dbReference type="GO" id="GO:0003712">
    <property type="term" value="F:transcription coregulator activity"/>
    <property type="evidence" value="ECO:0007669"/>
    <property type="project" value="TreeGrafter"/>
</dbReference>
<comment type="subcellular location">
    <subcellularLocation>
        <location evidence="1">Nucleus</location>
    </subcellularLocation>
</comment>
<feature type="compositionally biased region" description="Polar residues" evidence="4">
    <location>
        <begin position="181"/>
        <end position="206"/>
    </location>
</feature>
<organism evidence="6 7">
    <name type="scientific">Rhizophlyctis rosea</name>
    <dbReference type="NCBI Taxonomy" id="64517"/>
    <lineage>
        <taxon>Eukaryota</taxon>
        <taxon>Fungi</taxon>
        <taxon>Fungi incertae sedis</taxon>
        <taxon>Chytridiomycota</taxon>
        <taxon>Chytridiomycota incertae sedis</taxon>
        <taxon>Chytridiomycetes</taxon>
        <taxon>Rhizophlyctidales</taxon>
        <taxon>Rhizophlyctidaceae</taxon>
        <taxon>Rhizophlyctis</taxon>
    </lineage>
</organism>
<dbReference type="GO" id="GO:0006357">
    <property type="term" value="P:regulation of transcription by RNA polymerase II"/>
    <property type="evidence" value="ECO:0007669"/>
    <property type="project" value="TreeGrafter"/>
</dbReference>
<dbReference type="InterPro" id="IPR003347">
    <property type="entry name" value="JmjC_dom"/>
</dbReference>
<comment type="caution">
    <text evidence="6">The sequence shown here is derived from an EMBL/GenBank/DDBJ whole genome shotgun (WGS) entry which is preliminary data.</text>
</comment>
<evidence type="ECO:0000313" key="6">
    <source>
        <dbReference type="EMBL" id="KAJ3044259.1"/>
    </source>
</evidence>
<evidence type="ECO:0000259" key="5">
    <source>
        <dbReference type="PROSITE" id="PS51184"/>
    </source>
</evidence>
<feature type="compositionally biased region" description="Gly residues" evidence="4">
    <location>
        <begin position="1077"/>
        <end position="1087"/>
    </location>
</feature>
<dbReference type="AlphaFoldDB" id="A0AAD5S6N3"/>
<feature type="compositionally biased region" description="Polar residues" evidence="4">
    <location>
        <begin position="1162"/>
        <end position="1171"/>
    </location>
</feature>
<protein>
    <recommendedName>
        <fullName evidence="5">JmjC domain-containing protein</fullName>
    </recommendedName>
</protein>
<keyword evidence="2" id="KW-0479">Metal-binding</keyword>
<dbReference type="Proteomes" id="UP001212841">
    <property type="component" value="Unassembled WGS sequence"/>
</dbReference>
<dbReference type="SUPFAM" id="SSF51197">
    <property type="entry name" value="Clavaminate synthase-like"/>
    <property type="match status" value="1"/>
</dbReference>
<feature type="compositionally biased region" description="Basic and acidic residues" evidence="4">
    <location>
        <begin position="1045"/>
        <end position="1057"/>
    </location>
</feature>
<evidence type="ECO:0000256" key="1">
    <source>
        <dbReference type="ARBA" id="ARBA00004123"/>
    </source>
</evidence>
<name>A0AAD5S6N3_9FUNG</name>
<accession>A0AAD5S6N3</accession>
<feature type="domain" description="JmjC" evidence="5">
    <location>
        <begin position="821"/>
        <end position="1002"/>
    </location>
</feature>
<feature type="compositionally biased region" description="Low complexity" evidence="4">
    <location>
        <begin position="104"/>
        <end position="116"/>
    </location>
</feature>
<dbReference type="EMBL" id="JADGJD010001302">
    <property type="protein sequence ID" value="KAJ3044259.1"/>
    <property type="molecule type" value="Genomic_DNA"/>
</dbReference>
<dbReference type="GO" id="GO:0000785">
    <property type="term" value="C:chromatin"/>
    <property type="evidence" value="ECO:0007669"/>
    <property type="project" value="TreeGrafter"/>
</dbReference>